<dbReference type="Gene3D" id="3.40.50.1000">
    <property type="entry name" value="HAD superfamily/HAD-like"/>
    <property type="match status" value="1"/>
</dbReference>
<dbReference type="PANTHER" id="PTHR20889">
    <property type="entry name" value="PHOSPHATASE, ORPHAN 1, 2"/>
    <property type="match status" value="1"/>
</dbReference>
<dbReference type="EMBL" id="JAAAJB010000223">
    <property type="protein sequence ID" value="KAG0261233.1"/>
    <property type="molecule type" value="Genomic_DNA"/>
</dbReference>
<keyword evidence="1" id="KW-0479">Metal-binding</keyword>
<evidence type="ECO:0000313" key="2">
    <source>
        <dbReference type="EMBL" id="KAG0261233.1"/>
    </source>
</evidence>
<sequence length="186" mass="21443">MFSSNSRLRFVNDWKIPLANGQTCCENELLKEFYESGGRRKDIIGALNRVPMEPTMIEFCKQLHAHGWKLVVLSDANQVYIQEILRHNGILELFDRIITNPAYWDEERLVISRLIGPEHPPHQCPLGICSLNICKGQELDTILAEYIQQQHQMIKQDEGTVKVVHPRLLYVGDGRNDYCPSLRLST</sequence>
<accession>A0A9P6QA38</accession>
<dbReference type="Proteomes" id="UP000807716">
    <property type="component" value="Unassembled WGS sequence"/>
</dbReference>
<dbReference type="InterPro" id="IPR016965">
    <property type="entry name" value="Pase_PHOSPHO-typ"/>
</dbReference>
<dbReference type="InterPro" id="IPR036412">
    <property type="entry name" value="HAD-like_sf"/>
</dbReference>
<reference evidence="2" key="1">
    <citation type="journal article" date="2020" name="Fungal Divers.">
        <title>Resolving the Mortierellaceae phylogeny through synthesis of multi-gene phylogenetics and phylogenomics.</title>
        <authorList>
            <person name="Vandepol N."/>
            <person name="Liber J."/>
            <person name="Desiro A."/>
            <person name="Na H."/>
            <person name="Kennedy M."/>
            <person name="Barry K."/>
            <person name="Grigoriev I.V."/>
            <person name="Miller A.N."/>
            <person name="O'Donnell K."/>
            <person name="Stajich J.E."/>
            <person name="Bonito G."/>
        </authorList>
    </citation>
    <scope>NUCLEOTIDE SEQUENCE</scope>
    <source>
        <strain evidence="2">BC1065</strain>
    </source>
</reference>
<evidence type="ECO:0000256" key="1">
    <source>
        <dbReference type="PIRSR" id="PIRSR031051-3"/>
    </source>
</evidence>
<proteinExistence type="predicted"/>
<dbReference type="GO" id="GO:0016791">
    <property type="term" value="F:phosphatase activity"/>
    <property type="evidence" value="ECO:0007669"/>
    <property type="project" value="InterPro"/>
</dbReference>
<name>A0A9P6QA38_9FUNG</name>
<feature type="binding site" evidence="1">
    <location>
        <position position="173"/>
    </location>
    <ligand>
        <name>Mg(2+)</name>
        <dbReference type="ChEBI" id="CHEBI:18420"/>
    </ligand>
</feature>
<dbReference type="PIRSF" id="PIRSF031051">
    <property type="entry name" value="PyrdxlP_Pase_PHOSPHO2"/>
    <property type="match status" value="1"/>
</dbReference>
<organism evidence="2 3">
    <name type="scientific">Actinomortierella ambigua</name>
    <dbReference type="NCBI Taxonomy" id="1343610"/>
    <lineage>
        <taxon>Eukaryota</taxon>
        <taxon>Fungi</taxon>
        <taxon>Fungi incertae sedis</taxon>
        <taxon>Mucoromycota</taxon>
        <taxon>Mortierellomycotina</taxon>
        <taxon>Mortierellomycetes</taxon>
        <taxon>Mortierellales</taxon>
        <taxon>Mortierellaceae</taxon>
        <taxon>Actinomortierella</taxon>
    </lineage>
</organism>
<comment type="cofactor">
    <cofactor evidence="1">
        <name>Mg(2+)</name>
        <dbReference type="ChEBI" id="CHEBI:18420"/>
    </cofactor>
</comment>
<dbReference type="InterPro" id="IPR023214">
    <property type="entry name" value="HAD_sf"/>
</dbReference>
<evidence type="ECO:0008006" key="4">
    <source>
        <dbReference type="Google" id="ProtNLM"/>
    </source>
</evidence>
<dbReference type="AlphaFoldDB" id="A0A9P6QA38"/>
<protein>
    <recommendedName>
        <fullName evidence="4">Phosphatase</fullName>
    </recommendedName>
</protein>
<gene>
    <name evidence="2" type="ORF">DFQ27_003094</name>
</gene>
<dbReference type="SUPFAM" id="SSF56784">
    <property type="entry name" value="HAD-like"/>
    <property type="match status" value="1"/>
</dbReference>
<dbReference type="OrthoDB" id="10267182at2759"/>
<keyword evidence="3" id="KW-1185">Reference proteome</keyword>
<comment type="caution">
    <text evidence="2">The sequence shown here is derived from an EMBL/GenBank/DDBJ whole genome shotgun (WGS) entry which is preliminary data.</text>
</comment>
<dbReference type="PANTHER" id="PTHR20889:SF12">
    <property type="entry name" value="LP01149P"/>
    <property type="match status" value="1"/>
</dbReference>
<dbReference type="Pfam" id="PF06888">
    <property type="entry name" value="Put_Phosphatase"/>
    <property type="match status" value="1"/>
</dbReference>
<keyword evidence="1" id="KW-0460">Magnesium</keyword>
<dbReference type="GO" id="GO:0046872">
    <property type="term" value="F:metal ion binding"/>
    <property type="evidence" value="ECO:0007669"/>
    <property type="project" value="UniProtKB-KW"/>
</dbReference>
<evidence type="ECO:0000313" key="3">
    <source>
        <dbReference type="Proteomes" id="UP000807716"/>
    </source>
</evidence>